<dbReference type="InterPro" id="IPR046977">
    <property type="entry name" value="RsmC/RlmG"/>
</dbReference>
<feature type="domain" description="Methyltransferase small" evidence="3">
    <location>
        <begin position="29"/>
        <end position="213"/>
    </location>
</feature>
<evidence type="ECO:0000256" key="2">
    <source>
        <dbReference type="ARBA" id="ARBA00022679"/>
    </source>
</evidence>
<proteinExistence type="predicted"/>
<gene>
    <name evidence="4" type="ORF">B4915_07630</name>
</gene>
<organism evidence="4 5">
    <name type="scientific">Leucobacter massiliensis</name>
    <dbReference type="NCBI Taxonomy" id="1686285"/>
    <lineage>
        <taxon>Bacteria</taxon>
        <taxon>Bacillati</taxon>
        <taxon>Actinomycetota</taxon>
        <taxon>Actinomycetes</taxon>
        <taxon>Micrococcales</taxon>
        <taxon>Microbacteriaceae</taxon>
        <taxon>Leucobacter</taxon>
    </lineage>
</organism>
<dbReference type="GO" id="GO:0008757">
    <property type="term" value="F:S-adenosylmethionine-dependent methyltransferase activity"/>
    <property type="evidence" value="ECO:0007669"/>
    <property type="project" value="InterPro"/>
</dbReference>
<dbReference type="EMBL" id="MWZD01000017">
    <property type="protein sequence ID" value="PRI10763.1"/>
    <property type="molecule type" value="Genomic_DNA"/>
</dbReference>
<protein>
    <submittedName>
        <fullName evidence="4">16S rRNA methyltransferase</fullName>
    </submittedName>
</protein>
<dbReference type="PANTHER" id="PTHR47816">
    <property type="entry name" value="RIBOSOMAL RNA SMALL SUBUNIT METHYLTRANSFERASE C"/>
    <property type="match status" value="1"/>
</dbReference>
<evidence type="ECO:0000256" key="1">
    <source>
        <dbReference type="ARBA" id="ARBA00022603"/>
    </source>
</evidence>
<evidence type="ECO:0000313" key="5">
    <source>
        <dbReference type="Proteomes" id="UP000238650"/>
    </source>
</evidence>
<keyword evidence="5" id="KW-1185">Reference proteome</keyword>
<dbReference type="GO" id="GO:0032259">
    <property type="term" value="P:methylation"/>
    <property type="evidence" value="ECO:0007669"/>
    <property type="project" value="UniProtKB-KW"/>
</dbReference>
<evidence type="ECO:0000259" key="3">
    <source>
        <dbReference type="Pfam" id="PF05175"/>
    </source>
</evidence>
<keyword evidence="1 4" id="KW-0489">Methyltransferase</keyword>
<dbReference type="Gene3D" id="3.40.50.150">
    <property type="entry name" value="Vaccinia Virus protein VP39"/>
    <property type="match status" value="1"/>
</dbReference>
<dbReference type="InterPro" id="IPR007848">
    <property type="entry name" value="Small_mtfrase_dom"/>
</dbReference>
<dbReference type="Pfam" id="PF05175">
    <property type="entry name" value="MTS"/>
    <property type="match status" value="1"/>
</dbReference>
<dbReference type="SUPFAM" id="SSF53335">
    <property type="entry name" value="S-adenosyl-L-methionine-dependent methyltransferases"/>
    <property type="match status" value="1"/>
</dbReference>
<reference evidence="4 5" key="1">
    <citation type="journal article" date="2017" name="New Microbes New Infect">
        <title>Genome sequence of 'Leucobacter massiliensis' sp. nov. isolated from human pharynx after travel to the 2014 Hajj.</title>
        <authorList>
            <person name="Leangapichart T."/>
            <person name="Gautret P."/>
            <person name="Nguyen T.T."/>
            <person name="Armstrong N."/>
            <person name="Rolain J.M."/>
        </authorList>
    </citation>
    <scope>NUCLEOTIDE SEQUENCE [LARGE SCALE GENOMIC DNA]</scope>
    <source>
        <strain evidence="4 5">122RC15</strain>
    </source>
</reference>
<keyword evidence="2 4" id="KW-0808">Transferase</keyword>
<dbReference type="Proteomes" id="UP000238650">
    <property type="component" value="Unassembled WGS sequence"/>
</dbReference>
<dbReference type="CDD" id="cd02440">
    <property type="entry name" value="AdoMet_MTases"/>
    <property type="match status" value="1"/>
</dbReference>
<dbReference type="AlphaFoldDB" id="A0A2S9QMF8"/>
<dbReference type="PANTHER" id="PTHR47816:SF4">
    <property type="entry name" value="RIBOSOMAL RNA SMALL SUBUNIT METHYLTRANSFERASE C"/>
    <property type="match status" value="1"/>
</dbReference>
<accession>A0A2S9QMF8</accession>
<dbReference type="InterPro" id="IPR029063">
    <property type="entry name" value="SAM-dependent_MTases_sf"/>
</dbReference>
<evidence type="ECO:0000313" key="4">
    <source>
        <dbReference type="EMBL" id="PRI10763.1"/>
    </source>
</evidence>
<dbReference type="OrthoDB" id="9764961at2"/>
<name>A0A2S9QMF8_9MICO</name>
<comment type="caution">
    <text evidence="4">The sequence shown here is derived from an EMBL/GenBank/DDBJ whole genome shotgun (WGS) entry which is preliminary data.</text>
</comment>
<sequence>MTQHYFSETPAGEFRTREIEVRLAGAPRTVVTSGGVFSPEQLDRGTAVLLRVVGEDAADDPAAEADAGAEADPGAAPGPLLDLGCGWGPIALHAALQEPEREVWAVDVNERSRELTRLNAERLGLARVRVAAPEEVPAALRFAEIRSNPPIRVGKEALHGILRAWLPRLAEGGIARLVVAKHLGADSLQRWIAAEFPELDVDRVARDKGFHVIRAQRP</sequence>
<dbReference type="RefSeq" id="WP_105805227.1">
    <property type="nucleotide sequence ID" value="NZ_MWZD01000017.1"/>
</dbReference>